<name>A0ABV0KC45_9CYAN</name>
<evidence type="ECO:0000313" key="2">
    <source>
        <dbReference type="Proteomes" id="UP001482513"/>
    </source>
</evidence>
<sequence>MVSSPRKNALKAAIAAYIEHLKEPVPRRGTCEDEDGTISPELRTVCRYGQEISDHPAIYQGVESWATVLWVREHVSVDGSGWGEQKLHLVYSEVENGALLSVAEIDVSHLRNAIEGNDATSKALASMLKDLGVLKTSDDSAR</sequence>
<reference evidence="1 2" key="1">
    <citation type="submission" date="2022-04" db="EMBL/GenBank/DDBJ databases">
        <title>Positive selection, recombination, and allopatry shape intraspecific diversity of widespread and dominant cyanobacteria.</title>
        <authorList>
            <person name="Wei J."/>
            <person name="Shu W."/>
            <person name="Hu C."/>
        </authorList>
    </citation>
    <scope>NUCLEOTIDE SEQUENCE [LARGE SCALE GENOMIC DNA]</scope>
    <source>
        <strain evidence="1 2">DQ-A4</strain>
    </source>
</reference>
<proteinExistence type="predicted"/>
<organism evidence="1 2">
    <name type="scientific">Leptolyngbya subtilissima DQ-A4</name>
    <dbReference type="NCBI Taxonomy" id="2933933"/>
    <lineage>
        <taxon>Bacteria</taxon>
        <taxon>Bacillati</taxon>
        <taxon>Cyanobacteriota</taxon>
        <taxon>Cyanophyceae</taxon>
        <taxon>Leptolyngbyales</taxon>
        <taxon>Leptolyngbyaceae</taxon>
        <taxon>Leptolyngbya group</taxon>
        <taxon>Leptolyngbya</taxon>
    </lineage>
</organism>
<evidence type="ECO:0000313" key="1">
    <source>
        <dbReference type="EMBL" id="MEP0950323.1"/>
    </source>
</evidence>
<dbReference type="EMBL" id="JAMPKX010000027">
    <property type="protein sequence ID" value="MEP0950323.1"/>
    <property type="molecule type" value="Genomic_DNA"/>
</dbReference>
<dbReference type="RefSeq" id="WP_190708090.1">
    <property type="nucleotide sequence ID" value="NZ_JAMPKX010000027.1"/>
</dbReference>
<accession>A0ABV0KC45</accession>
<keyword evidence="2" id="KW-1185">Reference proteome</keyword>
<protein>
    <submittedName>
        <fullName evidence="1">Uncharacterized protein</fullName>
    </submittedName>
</protein>
<comment type="caution">
    <text evidence="1">The sequence shown here is derived from an EMBL/GenBank/DDBJ whole genome shotgun (WGS) entry which is preliminary data.</text>
</comment>
<dbReference type="Proteomes" id="UP001482513">
    <property type="component" value="Unassembled WGS sequence"/>
</dbReference>
<gene>
    <name evidence="1" type="ORF">NC992_25880</name>
</gene>